<dbReference type="AlphaFoldDB" id="A0A8D4UU69"/>
<dbReference type="GeneID" id="92717407"/>
<accession>A0A8D4UU69</accession>
<dbReference type="RefSeq" id="WP_162849333.1">
    <property type="nucleotide sequence ID" value="NZ_AP019697.1"/>
</dbReference>
<dbReference type="Proteomes" id="UP000320585">
    <property type="component" value="Chromosome"/>
</dbReference>
<organism evidence="2 3">
    <name type="scientific">Dialister hominis</name>
    <dbReference type="NCBI Taxonomy" id="2582419"/>
    <lineage>
        <taxon>Bacteria</taxon>
        <taxon>Bacillati</taxon>
        <taxon>Bacillota</taxon>
        <taxon>Negativicutes</taxon>
        <taxon>Veillonellales</taxon>
        <taxon>Veillonellaceae</taxon>
        <taxon>Dialister</taxon>
    </lineage>
</organism>
<gene>
    <name evidence="2" type="ORF">Dia5BBH33_08820</name>
</gene>
<keyword evidence="3" id="KW-1185">Reference proteome</keyword>
<protein>
    <submittedName>
        <fullName evidence="2">Uncharacterized protein</fullName>
    </submittedName>
</protein>
<evidence type="ECO:0000313" key="3">
    <source>
        <dbReference type="Proteomes" id="UP000320585"/>
    </source>
</evidence>
<reference evidence="3" key="1">
    <citation type="submission" date="2019-05" db="EMBL/GenBank/DDBJ databases">
        <title>Complete genome sequencing of Dialister sp. strain 5BBH33.</title>
        <authorList>
            <person name="Sakamoto M."/>
            <person name="Murakami T."/>
            <person name="Mori H."/>
        </authorList>
    </citation>
    <scope>NUCLEOTIDE SEQUENCE [LARGE SCALE GENOMIC DNA]</scope>
    <source>
        <strain evidence="3">5BBH33</strain>
    </source>
</reference>
<evidence type="ECO:0000313" key="2">
    <source>
        <dbReference type="EMBL" id="BBK24947.1"/>
    </source>
</evidence>
<feature type="region of interest" description="Disordered" evidence="1">
    <location>
        <begin position="1"/>
        <end position="22"/>
    </location>
</feature>
<dbReference type="KEGG" id="dho:Dia5BBH33_08820"/>
<dbReference type="EMBL" id="AP019697">
    <property type="protein sequence ID" value="BBK24947.1"/>
    <property type="molecule type" value="Genomic_DNA"/>
</dbReference>
<name>A0A8D4UU69_9FIRM</name>
<proteinExistence type="predicted"/>
<sequence>MRGGKREGAGRPVGSVSAKGVRKQRQLRAFDDEWEIIREFSQIVKRNPERAKRMMKTE</sequence>
<evidence type="ECO:0000256" key="1">
    <source>
        <dbReference type="SAM" id="MobiDB-lite"/>
    </source>
</evidence>